<reference evidence="2 3" key="1">
    <citation type="submission" date="2020-08" db="EMBL/GenBank/DDBJ databases">
        <title>Novel species isolated from subtropical streams in China.</title>
        <authorList>
            <person name="Lu H."/>
        </authorList>
    </citation>
    <scope>NUCLEOTIDE SEQUENCE [LARGE SCALE GENOMIC DNA]</scope>
    <source>
        <strain evidence="2 3">NL8W</strain>
    </source>
</reference>
<comment type="caution">
    <text evidence="2">The sequence shown here is derived from an EMBL/GenBank/DDBJ whole genome shotgun (WGS) entry which is preliminary data.</text>
</comment>
<evidence type="ECO:0000259" key="1">
    <source>
        <dbReference type="Pfam" id="PF24722"/>
    </source>
</evidence>
<dbReference type="Pfam" id="PF24722">
    <property type="entry name" value="DUF7674"/>
    <property type="match status" value="1"/>
</dbReference>
<organism evidence="2 3">
    <name type="scientific">Undibacterium umbellatum</name>
    <dbReference type="NCBI Taxonomy" id="2762300"/>
    <lineage>
        <taxon>Bacteria</taxon>
        <taxon>Pseudomonadati</taxon>
        <taxon>Pseudomonadota</taxon>
        <taxon>Betaproteobacteria</taxon>
        <taxon>Burkholderiales</taxon>
        <taxon>Oxalobacteraceae</taxon>
        <taxon>Undibacterium</taxon>
    </lineage>
</organism>
<evidence type="ECO:0000313" key="3">
    <source>
        <dbReference type="Proteomes" id="UP000646911"/>
    </source>
</evidence>
<keyword evidence="3" id="KW-1185">Reference proteome</keyword>
<feature type="domain" description="DUF7674" evidence="1">
    <location>
        <begin position="6"/>
        <end position="107"/>
    </location>
</feature>
<dbReference type="InterPro" id="IPR056091">
    <property type="entry name" value="DUF7674"/>
</dbReference>
<accession>A0ABR6ZAR1</accession>
<name>A0ABR6ZAR1_9BURK</name>
<dbReference type="EMBL" id="JACOFX010000007">
    <property type="protein sequence ID" value="MBC3908857.1"/>
    <property type="molecule type" value="Genomic_DNA"/>
</dbReference>
<dbReference type="RefSeq" id="WP_186954399.1">
    <property type="nucleotide sequence ID" value="NZ_JACOFX010000007.1"/>
</dbReference>
<sequence length="118" mass="13643">MKTFPDVAIPMLRHARKHRSIALCTTEMVGEFARLTTQAVRDGNQPVVQSHLKFMSGLLRVADEKTREYIDVYYVEVLFFGLTHKQKKTAWPWMPANLKQLYVAMWGGLSETNFLLAR</sequence>
<protein>
    <recommendedName>
        <fullName evidence="1">DUF7674 domain-containing protein</fullName>
    </recommendedName>
</protein>
<dbReference type="Proteomes" id="UP000646911">
    <property type="component" value="Unassembled WGS sequence"/>
</dbReference>
<evidence type="ECO:0000313" key="2">
    <source>
        <dbReference type="EMBL" id="MBC3908857.1"/>
    </source>
</evidence>
<proteinExistence type="predicted"/>
<gene>
    <name evidence="2" type="ORF">H8L47_14965</name>
</gene>